<evidence type="ECO:0000256" key="1">
    <source>
        <dbReference type="PROSITE-ProRule" id="PRU00103"/>
    </source>
</evidence>
<dbReference type="Pfam" id="PF23227">
    <property type="entry name" value="HEAT_MROH2B_C"/>
    <property type="match status" value="1"/>
</dbReference>
<dbReference type="OrthoDB" id="1884734at2759"/>
<feature type="domain" description="Maestro/Maestro-like HEAT-repeats" evidence="2">
    <location>
        <begin position="2"/>
        <end position="110"/>
    </location>
</feature>
<dbReference type="AlphaFoldDB" id="A0A8S4NII9"/>
<dbReference type="InterPro" id="IPR055406">
    <property type="entry name" value="HEAT_Maestro"/>
</dbReference>
<dbReference type="PANTHER" id="PTHR23120">
    <property type="entry name" value="MAESTRO-RELATED HEAT DOMAIN-CONTAINING"/>
    <property type="match status" value="1"/>
</dbReference>
<evidence type="ECO:0000313" key="3">
    <source>
        <dbReference type="EMBL" id="CAH1780504.1"/>
    </source>
</evidence>
<dbReference type="GO" id="GO:0005737">
    <property type="term" value="C:cytoplasm"/>
    <property type="evidence" value="ECO:0007669"/>
    <property type="project" value="TreeGrafter"/>
</dbReference>
<dbReference type="Proteomes" id="UP000749559">
    <property type="component" value="Unassembled WGS sequence"/>
</dbReference>
<dbReference type="InterPro" id="IPR016024">
    <property type="entry name" value="ARM-type_fold"/>
</dbReference>
<dbReference type="EMBL" id="CAIIXF020000003">
    <property type="protein sequence ID" value="CAH1780504.1"/>
    <property type="molecule type" value="Genomic_DNA"/>
</dbReference>
<evidence type="ECO:0000259" key="2">
    <source>
        <dbReference type="Pfam" id="PF23227"/>
    </source>
</evidence>
<gene>
    <name evidence="3" type="ORF">OFUS_LOCUS7192</name>
</gene>
<feature type="repeat" description="HEAT" evidence="1">
    <location>
        <begin position="83"/>
        <end position="112"/>
    </location>
</feature>
<feature type="non-terminal residue" evidence="3">
    <location>
        <position position="112"/>
    </location>
</feature>
<evidence type="ECO:0000313" key="4">
    <source>
        <dbReference type="Proteomes" id="UP000749559"/>
    </source>
</evidence>
<dbReference type="InterPro" id="IPR045206">
    <property type="entry name" value="Maestro_heat-like_prot"/>
</dbReference>
<sequence length="112" mass="12687">PVNEMFQKVLLDDIHLHYGEFMNDLSKAVIAGFPNKLNFYVMGNVSFFKSNWSEIKGSAAMFVGFLLGNLPQDRHDTVSKEHVCAALIMLLKDPSPEVRIKAAEAMSWLHNY</sequence>
<dbReference type="SUPFAM" id="SSF48371">
    <property type="entry name" value="ARM repeat"/>
    <property type="match status" value="1"/>
</dbReference>
<proteinExistence type="predicted"/>
<dbReference type="InterPro" id="IPR021133">
    <property type="entry name" value="HEAT_type_2"/>
</dbReference>
<comment type="caution">
    <text evidence="3">The sequence shown here is derived from an EMBL/GenBank/DDBJ whole genome shotgun (WGS) entry which is preliminary data.</text>
</comment>
<dbReference type="InterPro" id="IPR011989">
    <property type="entry name" value="ARM-like"/>
</dbReference>
<dbReference type="PROSITE" id="PS50077">
    <property type="entry name" value="HEAT_REPEAT"/>
    <property type="match status" value="1"/>
</dbReference>
<keyword evidence="4" id="KW-1185">Reference proteome</keyword>
<protein>
    <recommendedName>
        <fullName evidence="2">Maestro/Maestro-like HEAT-repeats domain-containing protein</fullName>
    </recommendedName>
</protein>
<dbReference type="PANTHER" id="PTHR23120:SF0">
    <property type="entry name" value="MAESTRO HEAT-LIKE REPEAT FAMILY MEMBER 1"/>
    <property type="match status" value="1"/>
</dbReference>
<reference evidence="3" key="1">
    <citation type="submission" date="2022-03" db="EMBL/GenBank/DDBJ databases">
        <authorList>
            <person name="Martin C."/>
        </authorList>
    </citation>
    <scope>NUCLEOTIDE SEQUENCE</scope>
</reference>
<name>A0A8S4NII9_OWEFU</name>
<dbReference type="Gene3D" id="1.25.10.10">
    <property type="entry name" value="Leucine-rich Repeat Variant"/>
    <property type="match status" value="1"/>
</dbReference>
<organism evidence="3 4">
    <name type="scientific">Owenia fusiformis</name>
    <name type="common">Polychaete worm</name>
    <dbReference type="NCBI Taxonomy" id="6347"/>
    <lineage>
        <taxon>Eukaryota</taxon>
        <taxon>Metazoa</taxon>
        <taxon>Spiralia</taxon>
        <taxon>Lophotrochozoa</taxon>
        <taxon>Annelida</taxon>
        <taxon>Polychaeta</taxon>
        <taxon>Sedentaria</taxon>
        <taxon>Canalipalpata</taxon>
        <taxon>Sabellida</taxon>
        <taxon>Oweniida</taxon>
        <taxon>Oweniidae</taxon>
        <taxon>Owenia</taxon>
    </lineage>
</organism>
<accession>A0A8S4NII9</accession>